<feature type="region of interest" description="Disordered" evidence="5">
    <location>
        <begin position="211"/>
        <end position="236"/>
    </location>
</feature>
<organism evidence="7 8">
    <name type="scientific">Saccoglossus kowalevskii</name>
    <name type="common">Acorn worm</name>
    <dbReference type="NCBI Taxonomy" id="10224"/>
    <lineage>
        <taxon>Eukaryota</taxon>
        <taxon>Metazoa</taxon>
        <taxon>Hemichordata</taxon>
        <taxon>Enteropneusta</taxon>
        <taxon>Harrimaniidae</taxon>
        <taxon>Saccoglossus</taxon>
    </lineage>
</organism>
<evidence type="ECO:0000313" key="7">
    <source>
        <dbReference type="Proteomes" id="UP000694865"/>
    </source>
</evidence>
<evidence type="ECO:0000256" key="5">
    <source>
        <dbReference type="SAM" id="MobiDB-lite"/>
    </source>
</evidence>
<feature type="compositionally biased region" description="Polar residues" evidence="5">
    <location>
        <begin position="98"/>
        <end position="121"/>
    </location>
</feature>
<evidence type="ECO:0000313" key="8">
    <source>
        <dbReference type="RefSeq" id="XP_006823183.1"/>
    </source>
</evidence>
<dbReference type="Proteomes" id="UP000694865">
    <property type="component" value="Unplaced"/>
</dbReference>
<dbReference type="PANTHER" id="PTHR13798">
    <property type="entry name" value="RNA BINDING MOTIF RBM PROTEIN -RELATED"/>
    <property type="match status" value="1"/>
</dbReference>
<evidence type="ECO:0000259" key="6">
    <source>
        <dbReference type="PROSITE" id="PS50102"/>
    </source>
</evidence>
<dbReference type="InterPro" id="IPR035979">
    <property type="entry name" value="RBD_domain_sf"/>
</dbReference>
<dbReference type="SMART" id="SM00360">
    <property type="entry name" value="RRM"/>
    <property type="match status" value="1"/>
</dbReference>
<dbReference type="CDD" id="cd12336">
    <property type="entry name" value="RRM_RBM7_like"/>
    <property type="match status" value="1"/>
</dbReference>
<dbReference type="GeneID" id="102801539"/>
<dbReference type="Pfam" id="PF00076">
    <property type="entry name" value="RRM_1"/>
    <property type="match status" value="1"/>
</dbReference>
<keyword evidence="2 4" id="KW-0694">RNA-binding</keyword>
<name>A0ABM0MT42_SACKO</name>
<dbReference type="InterPro" id="IPR000504">
    <property type="entry name" value="RRM_dom"/>
</dbReference>
<dbReference type="PROSITE" id="PS50102">
    <property type="entry name" value="RRM"/>
    <property type="match status" value="1"/>
</dbReference>
<dbReference type="InterPro" id="IPR012677">
    <property type="entry name" value="Nucleotide-bd_a/b_plait_sf"/>
</dbReference>
<feature type="region of interest" description="Disordered" evidence="5">
    <location>
        <begin position="91"/>
        <end position="180"/>
    </location>
</feature>
<reference evidence="8" key="1">
    <citation type="submission" date="2025-08" db="UniProtKB">
        <authorList>
            <consortium name="RefSeq"/>
        </authorList>
    </citation>
    <scope>IDENTIFICATION</scope>
    <source>
        <tissue evidence="8">Testes</tissue>
    </source>
</reference>
<keyword evidence="7" id="KW-1185">Reference proteome</keyword>
<accession>A0ABM0MT42</accession>
<keyword evidence="3" id="KW-0539">Nucleus</keyword>
<comment type="subcellular location">
    <subcellularLocation>
        <location evidence="1">Nucleus</location>
        <location evidence="1">Nucleoplasm</location>
    </subcellularLocation>
</comment>
<feature type="domain" description="RRM" evidence="6">
    <location>
        <begin position="12"/>
        <end position="89"/>
    </location>
</feature>
<dbReference type="Gene3D" id="3.30.70.330">
    <property type="match status" value="1"/>
</dbReference>
<evidence type="ECO:0000256" key="2">
    <source>
        <dbReference type="ARBA" id="ARBA00022884"/>
    </source>
</evidence>
<feature type="compositionally biased region" description="Polar residues" evidence="5">
    <location>
        <begin position="211"/>
        <end position="230"/>
    </location>
</feature>
<gene>
    <name evidence="8" type="primary">LOC102801539</name>
</gene>
<dbReference type="PANTHER" id="PTHR13798:SF11">
    <property type="entry name" value="RNA-BINDING PROTEIN 7-RELATED"/>
    <property type="match status" value="1"/>
</dbReference>
<dbReference type="SUPFAM" id="SSF54928">
    <property type="entry name" value="RNA-binding domain, RBD"/>
    <property type="match status" value="1"/>
</dbReference>
<dbReference type="RefSeq" id="XP_006823183.1">
    <property type="nucleotide sequence ID" value="XM_006823120.1"/>
</dbReference>
<dbReference type="InterPro" id="IPR052285">
    <property type="entry name" value="NEXT_complex_subunit"/>
</dbReference>
<proteinExistence type="predicted"/>
<evidence type="ECO:0000256" key="1">
    <source>
        <dbReference type="ARBA" id="ARBA00004642"/>
    </source>
</evidence>
<evidence type="ECO:0000256" key="3">
    <source>
        <dbReference type="ARBA" id="ARBA00023242"/>
    </source>
</evidence>
<evidence type="ECO:0000256" key="4">
    <source>
        <dbReference type="PROSITE-ProRule" id="PRU00176"/>
    </source>
</evidence>
<sequence length="236" mass="27303">MGPGSGENKDDRTLWVGNLDTKVTEDVLYELFVQAGPLIDVKIAKDKEGNRRNYAFVEFKHDVSIPYTIQLMNGIRVYDRPLKIQCRPNSKHDFAQNMGRNSPQQQDGYGSRQQTPNTSGNAGILPSPHMQMQMPPEHSSFHRSHSMPANLSTFASQRSMQQPSHYQHRQQYRSDQRQHFRQQFQGSATDMGYQSQQRRPMTPSQVIAMNQQQYRPPNIPQQPWQPSSQRGHYGYR</sequence>
<protein>
    <submittedName>
        <fullName evidence="8">RNA-binding protein 7-like</fullName>
    </submittedName>
</protein>
<feature type="compositionally biased region" description="Polar residues" evidence="5">
    <location>
        <begin position="147"/>
        <end position="165"/>
    </location>
</feature>